<gene>
    <name evidence="3" type="ORF">ACFSJD_09270</name>
</gene>
<dbReference type="Gene3D" id="3.40.50.12780">
    <property type="entry name" value="N-terminal domain of ligase-like"/>
    <property type="match status" value="1"/>
</dbReference>
<dbReference type="PANTHER" id="PTHR43767">
    <property type="entry name" value="LONG-CHAIN-FATTY-ACID--COA LIGASE"/>
    <property type="match status" value="1"/>
</dbReference>
<name>A0ABW4ERK7_9PSEU</name>
<evidence type="ECO:0000259" key="1">
    <source>
        <dbReference type="Pfam" id="PF00501"/>
    </source>
</evidence>
<dbReference type="PANTHER" id="PTHR43767:SF1">
    <property type="entry name" value="NONRIBOSOMAL PEPTIDE SYNTHASE PES1 (EUROFUNG)-RELATED"/>
    <property type="match status" value="1"/>
</dbReference>
<dbReference type="RefSeq" id="WP_344721346.1">
    <property type="nucleotide sequence ID" value="NZ_BAAAUS010000007.1"/>
</dbReference>
<proteinExistence type="predicted"/>
<organism evidence="3 4">
    <name type="scientific">Pseudonocardia yunnanensis</name>
    <dbReference type="NCBI Taxonomy" id="58107"/>
    <lineage>
        <taxon>Bacteria</taxon>
        <taxon>Bacillati</taxon>
        <taxon>Actinomycetota</taxon>
        <taxon>Actinomycetes</taxon>
        <taxon>Pseudonocardiales</taxon>
        <taxon>Pseudonocardiaceae</taxon>
        <taxon>Pseudonocardia</taxon>
    </lineage>
</organism>
<dbReference type="InterPro" id="IPR050237">
    <property type="entry name" value="ATP-dep_AMP-bd_enzyme"/>
</dbReference>
<feature type="domain" description="AMP-binding enzyme C-terminal" evidence="2">
    <location>
        <begin position="424"/>
        <end position="500"/>
    </location>
</feature>
<dbReference type="Pfam" id="PF13193">
    <property type="entry name" value="AMP-binding_C"/>
    <property type="match status" value="1"/>
</dbReference>
<sequence length="512" mass="55516">MTMTPATDLVMQAAGSTLVTLFDARVRAHPTRIAVEDGSNRITYRELEERSRRLATWLAGLGVRRGQRVGLLSENRAEYFEVILAASRLGAIVACQSTRSTARELTACLDLVEPAVTIASPRQSEQYRASLDARSEDVLVLGPGYEDSLTTCEPWERPSAAEPEDIVVIIYTSGTTGMPKGACISHRAEIARSMATRAELGLAGSDNFVAWSPLSHMGALDNSLSTLISGGKVIVVDGFDTTRLVAVVATERLGWLLVMPGTVGRLADAVRQSGTVPAGITLCGVMPDLVRPAEIADLTTLLDAPYANTFGSTETGCPPCSANAIPVGVVPSEFPKEQSAYCEVRLVDPAGNDVPDGVPGELCMRGPTLFSGYWNNPETNAADFRDGWFHMGDVLVRRADGLLDFVDRVKYMIKSGGENVYPAEIERVLLQDPRVLEAGVVRRSDPVWGEVPVAFVVRSEDTVTVEHLLDTCRRNLPKHKLPKEIHFIPSESVPRSSSGKVLRHELEKLLEP</sequence>
<dbReference type="Gene3D" id="3.30.300.30">
    <property type="match status" value="1"/>
</dbReference>
<dbReference type="EMBL" id="JBHUCO010000009">
    <property type="protein sequence ID" value="MFD1517677.1"/>
    <property type="molecule type" value="Genomic_DNA"/>
</dbReference>
<dbReference type="Pfam" id="PF00501">
    <property type="entry name" value="AMP-binding"/>
    <property type="match status" value="1"/>
</dbReference>
<reference evidence="4" key="1">
    <citation type="journal article" date="2019" name="Int. J. Syst. Evol. Microbiol.">
        <title>The Global Catalogue of Microorganisms (GCM) 10K type strain sequencing project: providing services to taxonomists for standard genome sequencing and annotation.</title>
        <authorList>
            <consortium name="The Broad Institute Genomics Platform"/>
            <consortium name="The Broad Institute Genome Sequencing Center for Infectious Disease"/>
            <person name="Wu L."/>
            <person name="Ma J."/>
        </authorList>
    </citation>
    <scope>NUCLEOTIDE SEQUENCE [LARGE SCALE GENOMIC DNA]</scope>
    <source>
        <strain evidence="4">CCM 7043</strain>
    </source>
</reference>
<comment type="caution">
    <text evidence="3">The sequence shown here is derived from an EMBL/GenBank/DDBJ whole genome shotgun (WGS) entry which is preliminary data.</text>
</comment>
<feature type="domain" description="AMP-dependent synthetase/ligase" evidence="1">
    <location>
        <begin position="22"/>
        <end position="374"/>
    </location>
</feature>
<dbReference type="InterPro" id="IPR000873">
    <property type="entry name" value="AMP-dep_synth/lig_dom"/>
</dbReference>
<dbReference type="InterPro" id="IPR045851">
    <property type="entry name" value="AMP-bd_C_sf"/>
</dbReference>
<dbReference type="InterPro" id="IPR025110">
    <property type="entry name" value="AMP-bd_C"/>
</dbReference>
<evidence type="ECO:0000313" key="3">
    <source>
        <dbReference type="EMBL" id="MFD1517677.1"/>
    </source>
</evidence>
<protein>
    <submittedName>
        <fullName evidence="3">Class I adenylate-forming enzyme family protein</fullName>
    </submittedName>
</protein>
<dbReference type="PROSITE" id="PS00455">
    <property type="entry name" value="AMP_BINDING"/>
    <property type="match status" value="1"/>
</dbReference>
<keyword evidence="4" id="KW-1185">Reference proteome</keyword>
<dbReference type="Proteomes" id="UP001597114">
    <property type="component" value="Unassembled WGS sequence"/>
</dbReference>
<dbReference type="InterPro" id="IPR042099">
    <property type="entry name" value="ANL_N_sf"/>
</dbReference>
<accession>A0ABW4ERK7</accession>
<dbReference type="InterPro" id="IPR020845">
    <property type="entry name" value="AMP-binding_CS"/>
</dbReference>
<evidence type="ECO:0000313" key="4">
    <source>
        <dbReference type="Proteomes" id="UP001597114"/>
    </source>
</evidence>
<evidence type="ECO:0000259" key="2">
    <source>
        <dbReference type="Pfam" id="PF13193"/>
    </source>
</evidence>
<dbReference type="SUPFAM" id="SSF56801">
    <property type="entry name" value="Acetyl-CoA synthetase-like"/>
    <property type="match status" value="1"/>
</dbReference>